<dbReference type="EMBL" id="JARKIB010000043">
    <property type="protein sequence ID" value="KAJ7757903.1"/>
    <property type="molecule type" value="Genomic_DNA"/>
</dbReference>
<dbReference type="Proteomes" id="UP001215598">
    <property type="component" value="Unassembled WGS sequence"/>
</dbReference>
<feature type="region of interest" description="Disordered" evidence="1">
    <location>
        <begin position="1"/>
        <end position="90"/>
    </location>
</feature>
<dbReference type="Pfam" id="PF18759">
    <property type="entry name" value="Plavaka"/>
    <property type="match status" value="2"/>
</dbReference>
<protein>
    <submittedName>
        <fullName evidence="2">Uncharacterized protein</fullName>
    </submittedName>
</protein>
<sequence length="870" mass="98565">MIKQTKGSCDSESSGDDAPAAPLRDSDAGDSLRESWDGDARVDSDLERDVDNFGADPPSDDEVPPIRNPEPPSASKRRRATMEEVEDEDERWVQDFPQEFEAGAVLEECKTEFEKLRQKQKAAGEEPWSPFKSEEEWEMARWLMTSGLSQSKTDDFLKLNSVRNDVKPSFHNNRAFLKHIDALPEGPGWRCFPFDLEGDERDADGVPKVETVYMWYRNPVECIQELLGNPAFKKMGFAPRRVFKDVDDEGEGKNREYNEMWTAEWWWQIQNLLPKGSTLCPIIISSDKTQLTRFSGDQQAWPVYLTIGDIDKETRRSPSSHATVLIGYIPVTKLEIFKKASRQAVAHQLFHDCMRVLLAPLKEAGEKGVRMDCADDEQSKGQHPPEFKTQNLRPVVPFWANLPHCDIFSCMTPDILHELHNGLFGDHLVSWTSEAMAGLGPEIDVRFRAMTPHPSLRHFKKGISLTTQWTGTEHKNMEKVFLGILPGATEPGVQRAVKGVVDFIHYAHFETHCDESLAKMDAAWAAFHSNKVVFKELEIRDERDYTPQMTVWLRRQEAVYKFGTYLQWAAPGYIAKPATVDDDDEMTSIPPPPEPPLVPDDSDDEGELEDSPPSVPVYVVAKKPGFPNVTATSISTDFRAPDFLLHLSAFLHSKSIIPPIELSPSSKFPVYKRLSLTLPAVSAVTSKTVGDTITAVKAEGMKITPTAVKPATHGRFDTILVRTHPRGDGASPVDGLRVARVKVIFRLPEFHGTYPEALAYIEWFRPLTQPVPDIGMYQVAPSTRNHRPNSTIIPITNIVRSCHLIPVFGHVSDTTWTSARVLDQSPSFYLNPYLRHHDFYLFRYLVDLYNSKKEEEERRVRMRRMGRAAR</sequence>
<feature type="compositionally biased region" description="Acidic residues" evidence="1">
    <location>
        <begin position="600"/>
        <end position="610"/>
    </location>
</feature>
<gene>
    <name evidence="2" type="ORF">B0H16DRAFT_1822559</name>
</gene>
<evidence type="ECO:0000313" key="3">
    <source>
        <dbReference type="Proteomes" id="UP001215598"/>
    </source>
</evidence>
<keyword evidence="3" id="KW-1185">Reference proteome</keyword>
<feature type="region of interest" description="Disordered" evidence="1">
    <location>
        <begin position="579"/>
        <end position="614"/>
    </location>
</feature>
<dbReference type="AlphaFoldDB" id="A0AAD7NFN7"/>
<evidence type="ECO:0000313" key="2">
    <source>
        <dbReference type="EMBL" id="KAJ7757903.1"/>
    </source>
</evidence>
<feature type="compositionally biased region" description="Polar residues" evidence="1">
    <location>
        <begin position="1"/>
        <end position="12"/>
    </location>
</feature>
<reference evidence="2" key="1">
    <citation type="submission" date="2023-03" db="EMBL/GenBank/DDBJ databases">
        <title>Massive genome expansion in bonnet fungi (Mycena s.s.) driven by repeated elements and novel gene families across ecological guilds.</title>
        <authorList>
            <consortium name="Lawrence Berkeley National Laboratory"/>
            <person name="Harder C.B."/>
            <person name="Miyauchi S."/>
            <person name="Viragh M."/>
            <person name="Kuo A."/>
            <person name="Thoen E."/>
            <person name="Andreopoulos B."/>
            <person name="Lu D."/>
            <person name="Skrede I."/>
            <person name="Drula E."/>
            <person name="Henrissat B."/>
            <person name="Morin E."/>
            <person name="Kohler A."/>
            <person name="Barry K."/>
            <person name="LaButti K."/>
            <person name="Morin E."/>
            <person name="Salamov A."/>
            <person name="Lipzen A."/>
            <person name="Mereny Z."/>
            <person name="Hegedus B."/>
            <person name="Baldrian P."/>
            <person name="Stursova M."/>
            <person name="Weitz H."/>
            <person name="Taylor A."/>
            <person name="Grigoriev I.V."/>
            <person name="Nagy L.G."/>
            <person name="Martin F."/>
            <person name="Kauserud H."/>
        </authorList>
    </citation>
    <scope>NUCLEOTIDE SEQUENCE</scope>
    <source>
        <strain evidence="2">CBHHK182m</strain>
    </source>
</reference>
<evidence type="ECO:0000256" key="1">
    <source>
        <dbReference type="SAM" id="MobiDB-lite"/>
    </source>
</evidence>
<feature type="compositionally biased region" description="Basic and acidic residues" evidence="1">
    <location>
        <begin position="24"/>
        <end position="51"/>
    </location>
</feature>
<name>A0AAD7NFN7_9AGAR</name>
<proteinExistence type="predicted"/>
<feature type="compositionally biased region" description="Pro residues" evidence="1">
    <location>
        <begin position="589"/>
        <end position="598"/>
    </location>
</feature>
<accession>A0AAD7NFN7</accession>
<comment type="caution">
    <text evidence="2">The sequence shown here is derived from an EMBL/GenBank/DDBJ whole genome shotgun (WGS) entry which is preliminary data.</text>
</comment>
<dbReference type="InterPro" id="IPR041078">
    <property type="entry name" value="Plavaka"/>
</dbReference>
<organism evidence="2 3">
    <name type="scientific">Mycena metata</name>
    <dbReference type="NCBI Taxonomy" id="1033252"/>
    <lineage>
        <taxon>Eukaryota</taxon>
        <taxon>Fungi</taxon>
        <taxon>Dikarya</taxon>
        <taxon>Basidiomycota</taxon>
        <taxon>Agaricomycotina</taxon>
        <taxon>Agaricomycetes</taxon>
        <taxon>Agaricomycetidae</taxon>
        <taxon>Agaricales</taxon>
        <taxon>Marasmiineae</taxon>
        <taxon>Mycenaceae</taxon>
        <taxon>Mycena</taxon>
    </lineage>
</organism>